<dbReference type="Proteomes" id="UP000324585">
    <property type="component" value="Unassembled WGS sequence"/>
</dbReference>
<dbReference type="PANTHER" id="PTHR21496">
    <property type="entry name" value="FERREDOXIN-RELATED"/>
    <property type="match status" value="1"/>
</dbReference>
<dbReference type="PROSITE" id="PS51296">
    <property type="entry name" value="RIESKE"/>
    <property type="match status" value="1"/>
</dbReference>
<accession>A0A5J4YYP8</accession>
<keyword evidence="9" id="KW-1185">Reference proteome</keyword>
<evidence type="ECO:0000259" key="7">
    <source>
        <dbReference type="PROSITE" id="PS51296"/>
    </source>
</evidence>
<dbReference type="Gene3D" id="2.102.10.10">
    <property type="entry name" value="Rieske [2Fe-2S] iron-sulphur domain"/>
    <property type="match status" value="1"/>
</dbReference>
<dbReference type="InterPro" id="IPR036922">
    <property type="entry name" value="Rieske_2Fe-2S_sf"/>
</dbReference>
<keyword evidence="2" id="KW-0479">Metal-binding</keyword>
<dbReference type="Pfam" id="PF22543">
    <property type="entry name" value="Rieske_4"/>
    <property type="match status" value="1"/>
</dbReference>
<comment type="caution">
    <text evidence="8">The sequence shown here is derived from an EMBL/GenBank/DDBJ whole genome shotgun (WGS) entry which is preliminary data.</text>
</comment>
<evidence type="ECO:0000313" key="9">
    <source>
        <dbReference type="Proteomes" id="UP000324585"/>
    </source>
</evidence>
<feature type="region of interest" description="Disordered" evidence="6">
    <location>
        <begin position="1"/>
        <end position="20"/>
    </location>
</feature>
<evidence type="ECO:0000256" key="3">
    <source>
        <dbReference type="ARBA" id="ARBA00023004"/>
    </source>
</evidence>
<dbReference type="EMBL" id="VRMN01000003">
    <property type="protein sequence ID" value="KAA8495753.1"/>
    <property type="molecule type" value="Genomic_DNA"/>
</dbReference>
<dbReference type="CDD" id="cd03467">
    <property type="entry name" value="Rieske"/>
    <property type="match status" value="1"/>
</dbReference>
<feature type="domain" description="Rieske" evidence="7">
    <location>
        <begin position="38"/>
        <end position="117"/>
    </location>
</feature>
<dbReference type="InterPro" id="IPR054716">
    <property type="entry name" value="Sol_Rieske_ferrdox_dom"/>
</dbReference>
<protein>
    <submittedName>
        <fullName evidence="8">Rieske domain-containing protein</fullName>
    </submittedName>
</protein>
<dbReference type="SUPFAM" id="SSF50022">
    <property type="entry name" value="ISP domain"/>
    <property type="match status" value="1"/>
</dbReference>
<gene>
    <name evidence="8" type="ORF">FVE85_1908</name>
</gene>
<dbReference type="GO" id="GO:0051537">
    <property type="term" value="F:2 iron, 2 sulfur cluster binding"/>
    <property type="evidence" value="ECO:0007669"/>
    <property type="project" value="UniProtKB-KW"/>
</dbReference>
<evidence type="ECO:0000313" key="8">
    <source>
        <dbReference type="EMBL" id="KAA8495753.1"/>
    </source>
</evidence>
<evidence type="ECO:0000256" key="2">
    <source>
        <dbReference type="ARBA" id="ARBA00022723"/>
    </source>
</evidence>
<evidence type="ECO:0000256" key="6">
    <source>
        <dbReference type="SAM" id="MobiDB-lite"/>
    </source>
</evidence>
<keyword evidence="3" id="KW-0408">Iron</keyword>
<sequence length="183" mass="19902">MGRGAGNKESGTQSGIRMSAAPSVIEVDENARVDEDGFVCVHDSITLPPRRGTRLHLKVNGRHVSVIRGRGGKLYCVDSVCYHAGGPLTAGNIEDVAGRECVVCPWHSYKLDLSTGEGLYTDLNYKIASKGKRQRTHDVQQRGDGRIYVRLNLTEPDSLPSDEYAYGKQFAPAATPINETSAK</sequence>
<dbReference type="AlphaFoldDB" id="A0A5J4YYP8"/>
<comment type="cofactor">
    <cofactor evidence="5">
        <name>[2Fe-2S] cluster</name>
        <dbReference type="ChEBI" id="CHEBI:190135"/>
    </cofactor>
</comment>
<reference evidence="9" key="1">
    <citation type="journal article" date="2019" name="Nat. Commun.">
        <title>Expansion of phycobilisome linker gene families in mesophilic red algae.</title>
        <authorList>
            <person name="Lee J."/>
            <person name="Kim D."/>
            <person name="Bhattacharya D."/>
            <person name="Yoon H.S."/>
        </authorList>
    </citation>
    <scope>NUCLEOTIDE SEQUENCE [LARGE SCALE GENOMIC DNA]</scope>
    <source>
        <strain evidence="9">CCMP 1328</strain>
    </source>
</reference>
<keyword evidence="1" id="KW-0001">2Fe-2S</keyword>
<keyword evidence="4" id="KW-0411">Iron-sulfur</keyword>
<evidence type="ECO:0000256" key="4">
    <source>
        <dbReference type="ARBA" id="ARBA00023014"/>
    </source>
</evidence>
<name>A0A5J4YYP8_PORPP</name>
<dbReference type="OrthoDB" id="426882at2759"/>
<evidence type="ECO:0000256" key="1">
    <source>
        <dbReference type="ARBA" id="ARBA00022714"/>
    </source>
</evidence>
<organism evidence="8 9">
    <name type="scientific">Porphyridium purpureum</name>
    <name type="common">Red alga</name>
    <name type="synonym">Porphyridium cruentum</name>
    <dbReference type="NCBI Taxonomy" id="35688"/>
    <lineage>
        <taxon>Eukaryota</taxon>
        <taxon>Rhodophyta</taxon>
        <taxon>Bangiophyceae</taxon>
        <taxon>Porphyridiales</taxon>
        <taxon>Porphyridiaceae</taxon>
        <taxon>Porphyridium</taxon>
    </lineage>
</organism>
<dbReference type="InterPro" id="IPR017941">
    <property type="entry name" value="Rieske_2Fe-2S"/>
</dbReference>
<proteinExistence type="predicted"/>
<dbReference type="OMA" id="SAVPKWC"/>
<dbReference type="PANTHER" id="PTHR21496:SF0">
    <property type="entry name" value="RIESKE DOMAIN-CONTAINING PROTEIN"/>
    <property type="match status" value="1"/>
</dbReference>
<dbReference type="GO" id="GO:0046872">
    <property type="term" value="F:metal ion binding"/>
    <property type="evidence" value="ECO:0007669"/>
    <property type="project" value="UniProtKB-KW"/>
</dbReference>
<evidence type="ECO:0000256" key="5">
    <source>
        <dbReference type="ARBA" id="ARBA00034078"/>
    </source>
</evidence>